<dbReference type="AlphaFoldDB" id="A0A292PN57"/>
<reference evidence="3" key="1">
    <citation type="submission" date="2015-10" db="EMBL/GenBank/DDBJ databases">
        <authorList>
            <person name="Regsiter A."/>
            <person name="william w."/>
        </authorList>
    </citation>
    <scope>NUCLEOTIDE SEQUENCE</scope>
    <source>
        <strain evidence="3">Montdore</strain>
    </source>
</reference>
<evidence type="ECO:0000256" key="2">
    <source>
        <dbReference type="SAM" id="Phobius"/>
    </source>
</evidence>
<keyword evidence="2" id="KW-0472">Membrane</keyword>
<dbReference type="Proteomes" id="UP001412239">
    <property type="component" value="Unassembled WGS sequence"/>
</dbReference>
<keyword evidence="4" id="KW-1185">Reference proteome</keyword>
<keyword evidence="2" id="KW-0812">Transmembrane</keyword>
<dbReference type="EMBL" id="LN891162">
    <property type="protein sequence ID" value="CUS07920.1"/>
    <property type="molecule type" value="Genomic_DNA"/>
</dbReference>
<feature type="compositionally biased region" description="Low complexity" evidence="1">
    <location>
        <begin position="17"/>
        <end position="31"/>
    </location>
</feature>
<keyword evidence="2" id="KW-1133">Transmembrane helix</keyword>
<evidence type="ECO:0000313" key="4">
    <source>
        <dbReference type="Proteomes" id="UP001412239"/>
    </source>
</evidence>
<name>A0A292PN57_9PEZI</name>
<sequence>MMLVGSRPLGGLRFANQETKQPTQPTTQPIKEPTKGTKDRLWEWLSEVEARFGSLLKDVYECEVGLRTNLATLKAGMQLVKWEISAFTAAAITICGVILYFVDKWDKHWPASVVAILVEKNLVPAAPRLHTTTEALAPTPPAKTPADK</sequence>
<feature type="region of interest" description="Disordered" evidence="1">
    <location>
        <begin position="1"/>
        <end position="34"/>
    </location>
</feature>
<proteinExistence type="predicted"/>
<accession>A0A292PN57</accession>
<organism evidence="3 4">
    <name type="scientific">Tuber aestivum</name>
    <name type="common">summer truffle</name>
    <dbReference type="NCBI Taxonomy" id="59557"/>
    <lineage>
        <taxon>Eukaryota</taxon>
        <taxon>Fungi</taxon>
        <taxon>Dikarya</taxon>
        <taxon>Ascomycota</taxon>
        <taxon>Pezizomycotina</taxon>
        <taxon>Pezizomycetes</taxon>
        <taxon>Pezizales</taxon>
        <taxon>Tuberaceae</taxon>
        <taxon>Tuber</taxon>
    </lineage>
</organism>
<evidence type="ECO:0000313" key="3">
    <source>
        <dbReference type="EMBL" id="CUS07920.1"/>
    </source>
</evidence>
<evidence type="ECO:0000256" key="1">
    <source>
        <dbReference type="SAM" id="MobiDB-lite"/>
    </source>
</evidence>
<feature type="transmembrane region" description="Helical" evidence="2">
    <location>
        <begin position="84"/>
        <end position="102"/>
    </location>
</feature>
<gene>
    <name evidence="3" type="ORF">GSTUAT00007993001</name>
</gene>
<protein>
    <submittedName>
        <fullName evidence="3">Uncharacterized protein</fullName>
    </submittedName>
</protein>